<dbReference type="SUPFAM" id="SSF51905">
    <property type="entry name" value="FAD/NAD(P)-binding domain"/>
    <property type="match status" value="1"/>
</dbReference>
<proteinExistence type="inferred from homology"/>
<evidence type="ECO:0000256" key="6">
    <source>
        <dbReference type="ARBA" id="ARBA00023002"/>
    </source>
</evidence>
<evidence type="ECO:0000256" key="3">
    <source>
        <dbReference type="ARBA" id="ARBA00022630"/>
    </source>
</evidence>
<keyword evidence="9" id="KW-0812">Transmembrane</keyword>
<evidence type="ECO:0000256" key="8">
    <source>
        <dbReference type="ARBA" id="ARBA00047599"/>
    </source>
</evidence>
<evidence type="ECO:0000313" key="12">
    <source>
        <dbReference type="EMBL" id="MDO1446682.1"/>
    </source>
</evidence>
<feature type="transmembrane region" description="Helical" evidence="9">
    <location>
        <begin position="379"/>
        <end position="396"/>
    </location>
</feature>
<keyword evidence="6 12" id="KW-0560">Oxidoreductase</keyword>
<dbReference type="EMBL" id="JAUKPO010000004">
    <property type="protein sequence ID" value="MDO1446682.1"/>
    <property type="molecule type" value="Genomic_DNA"/>
</dbReference>
<dbReference type="EC" id="1.6.5.9" evidence="2"/>
<keyword evidence="4" id="KW-0274">FAD</keyword>
<keyword evidence="9" id="KW-1133">Transmembrane helix</keyword>
<keyword evidence="13" id="KW-1185">Reference proteome</keyword>
<keyword evidence="5" id="KW-0809">Transit peptide</keyword>
<dbReference type="PRINTS" id="PR00411">
    <property type="entry name" value="PNDRDTASEI"/>
</dbReference>
<feature type="domain" description="External alternative NADH-ubiquinone oxidoreductase-like C-terminal" evidence="11">
    <location>
        <begin position="356"/>
        <end position="410"/>
    </location>
</feature>
<dbReference type="InterPro" id="IPR054585">
    <property type="entry name" value="NDH2-like_C"/>
</dbReference>
<keyword evidence="9" id="KW-0472">Membrane</keyword>
<dbReference type="Proteomes" id="UP001168528">
    <property type="component" value="Unassembled WGS sequence"/>
</dbReference>
<dbReference type="Gene3D" id="3.50.50.100">
    <property type="match status" value="1"/>
</dbReference>
<dbReference type="RefSeq" id="WP_302037479.1">
    <property type="nucleotide sequence ID" value="NZ_JAUKPO010000004.1"/>
</dbReference>
<dbReference type="PANTHER" id="PTHR43706">
    <property type="entry name" value="NADH DEHYDROGENASE"/>
    <property type="match status" value="1"/>
</dbReference>
<dbReference type="InterPro" id="IPR045024">
    <property type="entry name" value="NDH-2"/>
</dbReference>
<organism evidence="12 13">
    <name type="scientific">Rhodocytophaga aerolata</name>
    <dbReference type="NCBI Taxonomy" id="455078"/>
    <lineage>
        <taxon>Bacteria</taxon>
        <taxon>Pseudomonadati</taxon>
        <taxon>Bacteroidota</taxon>
        <taxon>Cytophagia</taxon>
        <taxon>Cytophagales</taxon>
        <taxon>Rhodocytophagaceae</taxon>
        <taxon>Rhodocytophaga</taxon>
    </lineage>
</organism>
<comment type="caution">
    <text evidence="12">The sequence shown here is derived from an EMBL/GenBank/DDBJ whole genome shotgun (WGS) entry which is preliminary data.</text>
</comment>
<evidence type="ECO:0000256" key="1">
    <source>
        <dbReference type="ARBA" id="ARBA00005272"/>
    </source>
</evidence>
<evidence type="ECO:0000313" key="13">
    <source>
        <dbReference type="Proteomes" id="UP001168528"/>
    </source>
</evidence>
<dbReference type="InterPro" id="IPR036188">
    <property type="entry name" value="FAD/NAD-bd_sf"/>
</dbReference>
<dbReference type="PRINTS" id="PR00368">
    <property type="entry name" value="FADPNR"/>
</dbReference>
<protein>
    <recommendedName>
        <fullName evidence="2">NADH:ubiquinone reductase (non-electrogenic)</fullName>
        <ecNumber evidence="2">1.6.5.9</ecNumber>
    </recommendedName>
</protein>
<evidence type="ECO:0000256" key="4">
    <source>
        <dbReference type="ARBA" id="ARBA00022827"/>
    </source>
</evidence>
<evidence type="ECO:0000256" key="7">
    <source>
        <dbReference type="ARBA" id="ARBA00023027"/>
    </source>
</evidence>
<dbReference type="Pfam" id="PF07992">
    <property type="entry name" value="Pyr_redox_2"/>
    <property type="match status" value="1"/>
</dbReference>
<evidence type="ECO:0000259" key="10">
    <source>
        <dbReference type="Pfam" id="PF07992"/>
    </source>
</evidence>
<keyword evidence="7" id="KW-0520">NAD</keyword>
<dbReference type="GO" id="GO:0016491">
    <property type="term" value="F:oxidoreductase activity"/>
    <property type="evidence" value="ECO:0007669"/>
    <property type="project" value="UniProtKB-KW"/>
</dbReference>
<evidence type="ECO:0000256" key="5">
    <source>
        <dbReference type="ARBA" id="ARBA00022946"/>
    </source>
</evidence>
<evidence type="ECO:0000259" key="11">
    <source>
        <dbReference type="Pfam" id="PF22366"/>
    </source>
</evidence>
<comment type="catalytic activity">
    <reaction evidence="8">
        <text>a quinone + NADH + H(+) = a quinol + NAD(+)</text>
        <dbReference type="Rhea" id="RHEA:46160"/>
        <dbReference type="ChEBI" id="CHEBI:15378"/>
        <dbReference type="ChEBI" id="CHEBI:24646"/>
        <dbReference type="ChEBI" id="CHEBI:57540"/>
        <dbReference type="ChEBI" id="CHEBI:57945"/>
        <dbReference type="ChEBI" id="CHEBI:132124"/>
        <dbReference type="EC" id="1.6.5.9"/>
    </reaction>
</comment>
<dbReference type="PANTHER" id="PTHR43706:SF47">
    <property type="entry name" value="EXTERNAL NADH-UBIQUINONE OXIDOREDUCTASE 1, MITOCHONDRIAL-RELATED"/>
    <property type="match status" value="1"/>
</dbReference>
<evidence type="ECO:0000256" key="9">
    <source>
        <dbReference type="SAM" id="Phobius"/>
    </source>
</evidence>
<feature type="domain" description="FAD/NAD(P)-binding" evidence="10">
    <location>
        <begin position="14"/>
        <end position="332"/>
    </location>
</feature>
<accession>A0ABT8R7E8</accession>
<keyword evidence="3" id="KW-0285">Flavoprotein</keyword>
<sequence length="438" mass="49220">MTQTARIADIGKPRIIIVGGGFAGIELAKSLRQADAQVILIDKQNHHAFQPLLYQVATAGLEADSIVYPFRKIFEDQKNFYFRMAEVESVDTTRQIVHTTIGEITYDYLVIATGATTNYYGNEQIQEHAVPIKTIEDSIALRNKILSNFERALLTDDDEQMNSLIDYVIVGGGPTGVEIAGALAELKLHVFPQDYRELDFLKMDIHLIQSGPRLLNGMSEEASLKALDFLQELGVHVWLNCRVKSYDGYTVEFENGEKLITRTLIWAAGVCGMPIPGLREESVLKGNRLQVDIYNRVLGYKNIFAIGDVAAMITRATPQGHPMMAPPAMQQGKALGKNICCLLEGKPLKAFRYYDKGSMATIGRNKAVVDLNGYKTQGIIAWFVWMFVHLISIVGYRNRLVVLMNWMWSYFSYDKGIRLIIGNKKEKQVAREKEAMPT</sequence>
<gene>
    <name evidence="12" type="ORF">Q0590_10495</name>
</gene>
<name>A0ABT8R7E8_9BACT</name>
<comment type="similarity">
    <text evidence="1">Belongs to the NADH dehydrogenase family.</text>
</comment>
<dbReference type="Pfam" id="PF22366">
    <property type="entry name" value="NDH2_C"/>
    <property type="match status" value="1"/>
</dbReference>
<dbReference type="InterPro" id="IPR023753">
    <property type="entry name" value="FAD/NAD-binding_dom"/>
</dbReference>
<reference evidence="12" key="1">
    <citation type="submission" date="2023-07" db="EMBL/GenBank/DDBJ databases">
        <title>The genome sequence of Rhodocytophaga aerolata KACC 12507.</title>
        <authorList>
            <person name="Zhang X."/>
        </authorList>
    </citation>
    <scope>NUCLEOTIDE SEQUENCE</scope>
    <source>
        <strain evidence="12">KACC 12507</strain>
    </source>
</reference>
<evidence type="ECO:0000256" key="2">
    <source>
        <dbReference type="ARBA" id="ARBA00012637"/>
    </source>
</evidence>